<proteinExistence type="predicted"/>
<dbReference type="CDD" id="cd02440">
    <property type="entry name" value="AdoMet_MTases"/>
    <property type="match status" value="1"/>
</dbReference>
<dbReference type="OrthoDB" id="540004at2759"/>
<protein>
    <recommendedName>
        <fullName evidence="3">Methyltransferase domain-containing protein</fullName>
    </recommendedName>
</protein>
<evidence type="ECO:0008006" key="3">
    <source>
        <dbReference type="Google" id="ProtNLM"/>
    </source>
</evidence>
<accession>A0A8K1C5U5</accession>
<gene>
    <name evidence="1" type="ORF">Poli38472_002825</name>
</gene>
<dbReference type="Gene3D" id="3.40.50.150">
    <property type="entry name" value="Vaccinia Virus protein VP39"/>
    <property type="match status" value="1"/>
</dbReference>
<evidence type="ECO:0000313" key="2">
    <source>
        <dbReference type="Proteomes" id="UP000794436"/>
    </source>
</evidence>
<dbReference type="AlphaFoldDB" id="A0A8K1C5U5"/>
<dbReference type="Pfam" id="PF13489">
    <property type="entry name" value="Methyltransf_23"/>
    <property type="match status" value="1"/>
</dbReference>
<name>A0A8K1C5U5_PYTOL</name>
<organism evidence="1 2">
    <name type="scientific">Pythium oligandrum</name>
    <name type="common">Mycoparasitic fungus</name>
    <dbReference type="NCBI Taxonomy" id="41045"/>
    <lineage>
        <taxon>Eukaryota</taxon>
        <taxon>Sar</taxon>
        <taxon>Stramenopiles</taxon>
        <taxon>Oomycota</taxon>
        <taxon>Peronosporomycetes</taxon>
        <taxon>Pythiales</taxon>
        <taxon>Pythiaceae</taxon>
        <taxon>Pythium</taxon>
    </lineage>
</organism>
<dbReference type="InterPro" id="IPR029063">
    <property type="entry name" value="SAM-dependent_MTases_sf"/>
</dbReference>
<evidence type="ECO:0000313" key="1">
    <source>
        <dbReference type="EMBL" id="TMW56900.1"/>
    </source>
</evidence>
<reference evidence="1" key="1">
    <citation type="submission" date="2019-03" db="EMBL/GenBank/DDBJ databases">
        <title>Long read genome sequence of the mycoparasitic Pythium oligandrum ATCC 38472 isolated from sugarbeet rhizosphere.</title>
        <authorList>
            <person name="Gaulin E."/>
        </authorList>
    </citation>
    <scope>NUCLEOTIDE SEQUENCE</scope>
    <source>
        <strain evidence="1">ATCC 38472_TT</strain>
    </source>
</reference>
<dbReference type="Proteomes" id="UP000794436">
    <property type="component" value="Unassembled WGS sequence"/>
</dbReference>
<sequence>MTSGVDAALLKQGAVAAAGALAVYGVLRLFRARVYDTLIVNLTTEWYEHVLTRLPTKANLLDVGIGTGLALANNKALITSKELTVDGVDYDLDYVKRCLGLMKKEGLDDAVRVHHASIYDYRGGPYDAVYFSGSLMIMPAPAQALKDAVSMLKPHGRVYITQTIQTKRSILAEYGKPLLKFLTTIDFGQVTYEEDLLLAFKKAGLSVVENIAISGSTLTSTRSFRLIVLKP</sequence>
<dbReference type="SUPFAM" id="SSF53335">
    <property type="entry name" value="S-adenosyl-L-methionine-dependent methyltransferases"/>
    <property type="match status" value="1"/>
</dbReference>
<dbReference type="EMBL" id="SPLM01000144">
    <property type="protein sequence ID" value="TMW56900.1"/>
    <property type="molecule type" value="Genomic_DNA"/>
</dbReference>
<keyword evidence="2" id="KW-1185">Reference proteome</keyword>
<comment type="caution">
    <text evidence="1">The sequence shown here is derived from an EMBL/GenBank/DDBJ whole genome shotgun (WGS) entry which is preliminary data.</text>
</comment>